<evidence type="ECO:0000256" key="1">
    <source>
        <dbReference type="ARBA" id="ARBA00022729"/>
    </source>
</evidence>
<name>A0ABW3VE06_9PSEU</name>
<dbReference type="InterPro" id="IPR039424">
    <property type="entry name" value="SBP_5"/>
</dbReference>
<gene>
    <name evidence="5" type="ORF">ACFQ34_06145</name>
</gene>
<dbReference type="Gene3D" id="3.40.190.10">
    <property type="entry name" value="Periplasmic binding protein-like II"/>
    <property type="match status" value="1"/>
</dbReference>
<keyword evidence="6" id="KW-1185">Reference proteome</keyword>
<dbReference type="PROSITE" id="PS51257">
    <property type="entry name" value="PROKAR_LIPOPROTEIN"/>
    <property type="match status" value="1"/>
</dbReference>
<comment type="caution">
    <text evidence="5">The sequence shown here is derived from an EMBL/GenBank/DDBJ whole genome shotgun (WGS) entry which is preliminary data.</text>
</comment>
<reference evidence="6" key="1">
    <citation type="journal article" date="2019" name="Int. J. Syst. Evol. Microbiol.">
        <title>The Global Catalogue of Microorganisms (GCM) 10K type strain sequencing project: providing services to taxonomists for standard genome sequencing and annotation.</title>
        <authorList>
            <consortium name="The Broad Institute Genomics Platform"/>
            <consortium name="The Broad Institute Genome Sequencing Center for Infectious Disease"/>
            <person name="Wu L."/>
            <person name="Ma J."/>
        </authorList>
    </citation>
    <scope>NUCLEOTIDE SEQUENCE [LARGE SCALE GENOMIC DNA]</scope>
    <source>
        <strain evidence="6">CCUG 49018</strain>
    </source>
</reference>
<feature type="signal peptide" evidence="3">
    <location>
        <begin position="1"/>
        <end position="25"/>
    </location>
</feature>
<dbReference type="PANTHER" id="PTHR30290">
    <property type="entry name" value="PERIPLASMIC BINDING COMPONENT OF ABC TRANSPORTER"/>
    <property type="match status" value="1"/>
</dbReference>
<evidence type="ECO:0000313" key="5">
    <source>
        <dbReference type="EMBL" id="MFD1232860.1"/>
    </source>
</evidence>
<dbReference type="PANTHER" id="PTHR30290:SF38">
    <property type="entry name" value="D,D-DIPEPTIDE-BINDING PERIPLASMIC PROTEIN DDPA-RELATED"/>
    <property type="match status" value="1"/>
</dbReference>
<sequence>MPVRARTSRTIAAVAALCAALVATACGSANPAAEGPQRVHLVDPYGGDPAKEGDPQRGGTLVIGNDREIISFDPTRQNANLAALGVYDSLLKLMPDGSAQPYLAKSMSTSDDGTTWTLGLREGVRFSDGTPLDANAVVVNTQRHIDKAASPAHVYAMQIASMTAVDPLTVRFTLKAPLGDFPTVFAQPLSSGTLGMIISPAALTRYGDDIGNHPVGAGPFVLKSWVRDNKMELVRNPDYWQQGKPCLDGVEIRPLPDTDSRYTTMTNGDVDMINGGFNQELVRAFTNPDLRVYYGPGSGGVLNYFNVTKAPFDDPRMRAAAVAAMDPQALGASFFSNQLVAADSLFDGSTRWHTPAASDAYPRYDQARAKDLVAQYVASGGDPTFSYVTDRSSVPLGEFVQASMAAIGVTVHVQYFDLAQFAGNVLQAGDFQMASGLSAFDHPFPGAGRIVQTGGSVNYGKYSNPQVDTLLADAAATTDPDRRASDYRQVELAVNKDLPIQWLSRSYLSTITKPSVKGVDRYVTRDLYFAGMWKEQS</sequence>
<protein>
    <submittedName>
        <fullName evidence="5">ABC transporter substrate-binding protein</fullName>
    </submittedName>
</protein>
<accession>A0ABW3VE06</accession>
<dbReference type="Gene3D" id="3.10.105.10">
    <property type="entry name" value="Dipeptide-binding Protein, Domain 3"/>
    <property type="match status" value="1"/>
</dbReference>
<proteinExistence type="predicted"/>
<feature type="chain" id="PRO_5046165260" evidence="3">
    <location>
        <begin position="26"/>
        <end position="537"/>
    </location>
</feature>
<evidence type="ECO:0000256" key="2">
    <source>
        <dbReference type="SAM" id="MobiDB-lite"/>
    </source>
</evidence>
<keyword evidence="1 3" id="KW-0732">Signal</keyword>
<dbReference type="SUPFAM" id="SSF53850">
    <property type="entry name" value="Periplasmic binding protein-like II"/>
    <property type="match status" value="1"/>
</dbReference>
<evidence type="ECO:0000313" key="6">
    <source>
        <dbReference type="Proteomes" id="UP001597182"/>
    </source>
</evidence>
<feature type="region of interest" description="Disordered" evidence="2">
    <location>
        <begin position="30"/>
        <end position="58"/>
    </location>
</feature>
<dbReference type="Pfam" id="PF00496">
    <property type="entry name" value="SBP_bac_5"/>
    <property type="match status" value="1"/>
</dbReference>
<dbReference type="Gene3D" id="3.90.76.10">
    <property type="entry name" value="Dipeptide-binding Protein, Domain 1"/>
    <property type="match status" value="1"/>
</dbReference>
<dbReference type="InterPro" id="IPR000914">
    <property type="entry name" value="SBP_5_dom"/>
</dbReference>
<dbReference type="RefSeq" id="WP_346093459.1">
    <property type="nucleotide sequence ID" value="NZ_BAABKS010000079.1"/>
</dbReference>
<dbReference type="EMBL" id="JBHTMB010000042">
    <property type="protein sequence ID" value="MFD1232860.1"/>
    <property type="molecule type" value="Genomic_DNA"/>
</dbReference>
<dbReference type="PIRSF" id="PIRSF002741">
    <property type="entry name" value="MppA"/>
    <property type="match status" value="1"/>
</dbReference>
<evidence type="ECO:0000256" key="3">
    <source>
        <dbReference type="SAM" id="SignalP"/>
    </source>
</evidence>
<dbReference type="InterPro" id="IPR030678">
    <property type="entry name" value="Peptide/Ni-bd"/>
</dbReference>
<evidence type="ECO:0000259" key="4">
    <source>
        <dbReference type="Pfam" id="PF00496"/>
    </source>
</evidence>
<feature type="domain" description="Solute-binding protein family 5" evidence="4">
    <location>
        <begin position="100"/>
        <end position="445"/>
    </location>
</feature>
<dbReference type="Proteomes" id="UP001597182">
    <property type="component" value="Unassembled WGS sequence"/>
</dbReference>
<organism evidence="5 6">
    <name type="scientific">Pseudonocardia benzenivorans</name>
    <dbReference type="NCBI Taxonomy" id="228005"/>
    <lineage>
        <taxon>Bacteria</taxon>
        <taxon>Bacillati</taxon>
        <taxon>Actinomycetota</taxon>
        <taxon>Actinomycetes</taxon>
        <taxon>Pseudonocardiales</taxon>
        <taxon>Pseudonocardiaceae</taxon>
        <taxon>Pseudonocardia</taxon>
    </lineage>
</organism>